<dbReference type="Gene3D" id="3.90.640.10">
    <property type="entry name" value="Actin, Chain A, domain 4"/>
    <property type="match status" value="1"/>
</dbReference>
<proteinExistence type="inferred from homology"/>
<evidence type="ECO:0000256" key="2">
    <source>
        <dbReference type="ARBA" id="ARBA00022741"/>
    </source>
</evidence>
<dbReference type="AlphaFoldDB" id="K1Q9C0"/>
<name>K1Q9C0_MAGGI</name>
<reference evidence="4" key="1">
    <citation type="journal article" date="2012" name="Nature">
        <title>The oyster genome reveals stress adaptation and complexity of shell formation.</title>
        <authorList>
            <person name="Zhang G."/>
            <person name="Fang X."/>
            <person name="Guo X."/>
            <person name="Li L."/>
            <person name="Luo R."/>
            <person name="Xu F."/>
            <person name="Yang P."/>
            <person name="Zhang L."/>
            <person name="Wang X."/>
            <person name="Qi H."/>
            <person name="Xiong Z."/>
            <person name="Que H."/>
            <person name="Xie Y."/>
            <person name="Holland P.W."/>
            <person name="Paps J."/>
            <person name="Zhu Y."/>
            <person name="Wu F."/>
            <person name="Chen Y."/>
            <person name="Wang J."/>
            <person name="Peng C."/>
            <person name="Meng J."/>
            <person name="Yang L."/>
            <person name="Liu J."/>
            <person name="Wen B."/>
            <person name="Zhang N."/>
            <person name="Huang Z."/>
            <person name="Zhu Q."/>
            <person name="Feng Y."/>
            <person name="Mount A."/>
            <person name="Hedgecock D."/>
            <person name="Xu Z."/>
            <person name="Liu Y."/>
            <person name="Domazet-Loso T."/>
            <person name="Du Y."/>
            <person name="Sun X."/>
            <person name="Zhang S."/>
            <person name="Liu B."/>
            <person name="Cheng P."/>
            <person name="Jiang X."/>
            <person name="Li J."/>
            <person name="Fan D."/>
            <person name="Wang W."/>
            <person name="Fu W."/>
            <person name="Wang T."/>
            <person name="Wang B."/>
            <person name="Zhang J."/>
            <person name="Peng Z."/>
            <person name="Li Y."/>
            <person name="Li N."/>
            <person name="Wang J."/>
            <person name="Chen M."/>
            <person name="He Y."/>
            <person name="Tan F."/>
            <person name="Song X."/>
            <person name="Zheng Q."/>
            <person name="Huang R."/>
            <person name="Yang H."/>
            <person name="Du X."/>
            <person name="Chen L."/>
            <person name="Yang M."/>
            <person name="Gaffney P.M."/>
            <person name="Wang S."/>
            <person name="Luo L."/>
            <person name="She Z."/>
            <person name="Ming Y."/>
            <person name="Huang W."/>
            <person name="Zhang S."/>
            <person name="Huang B."/>
            <person name="Zhang Y."/>
            <person name="Qu T."/>
            <person name="Ni P."/>
            <person name="Miao G."/>
            <person name="Wang J."/>
            <person name="Wang Q."/>
            <person name="Steinberg C.E."/>
            <person name="Wang H."/>
            <person name="Li N."/>
            <person name="Qian L."/>
            <person name="Zhang G."/>
            <person name="Li Y."/>
            <person name="Yang H."/>
            <person name="Liu X."/>
            <person name="Wang J."/>
            <person name="Yin Y."/>
            <person name="Wang J."/>
        </authorList>
    </citation>
    <scope>NUCLEOTIDE SEQUENCE [LARGE SCALE GENOMIC DNA]</scope>
    <source>
        <strain evidence="4">05x7-T-G4-1.051#20</strain>
    </source>
</reference>
<sequence>MGTGKLPVQVSEFSSEYEWDIIVAFDIGTSYSGYAYSDKKEIERNTINLNEWSGNSTLDPKAKAPTTVLLNEDQTFDSFGYEAEERYAQRVEEKTHNKCYRFRNFKMKLYHEKADIAEYQIVLALEPEAAALYCKNLPDRMLTESFEPGTKYMVLDMGGGTIDIVVHKIMEDGTLAEVYKASGGDWGGTVVDAQFKDFVNELFKNKECFENLWELAPLDALEFEREFEAKKRQISSNTKGNIRLQLPARLMQFANTEIQKEHKQTLTLAHMHVQNEHFKSFFTTPKDKIIGILKNILVEIGTINFIILVGGFSGSRFLTDEIKSNPAFSSIKFISPNEPGTVVLKGAVLFGYNPRAVSARICRYTYGFSVLKDFDSKIHPQSKHIIVDGEENCDDVFSVLVYKDELIKYEEERTHMTYSSHRNEDRKFVTLKDELFQAKNVVRGQLAFVTDEGFKAIGKVVSTPPENGWPDRVDHTTKIYFGQTSIRIECCDTANKEKIKASFELEYDRDKT</sequence>
<keyword evidence="3" id="KW-0067">ATP-binding</keyword>
<dbReference type="InterPro" id="IPR043129">
    <property type="entry name" value="ATPase_NBD"/>
</dbReference>
<evidence type="ECO:0000313" key="4">
    <source>
        <dbReference type="EMBL" id="EKC27929.1"/>
    </source>
</evidence>
<dbReference type="GO" id="GO:0005524">
    <property type="term" value="F:ATP binding"/>
    <property type="evidence" value="ECO:0007669"/>
    <property type="project" value="UniProtKB-KW"/>
</dbReference>
<dbReference type="HOGENOM" id="CLU_009958_5_3_1"/>
<dbReference type="Gene3D" id="3.30.420.40">
    <property type="match status" value="2"/>
</dbReference>
<keyword evidence="4" id="KW-0346">Stress response</keyword>
<organism evidence="4">
    <name type="scientific">Magallana gigas</name>
    <name type="common">Pacific oyster</name>
    <name type="synonym">Crassostrea gigas</name>
    <dbReference type="NCBI Taxonomy" id="29159"/>
    <lineage>
        <taxon>Eukaryota</taxon>
        <taxon>Metazoa</taxon>
        <taxon>Spiralia</taxon>
        <taxon>Lophotrochozoa</taxon>
        <taxon>Mollusca</taxon>
        <taxon>Bivalvia</taxon>
        <taxon>Autobranchia</taxon>
        <taxon>Pteriomorphia</taxon>
        <taxon>Ostreida</taxon>
        <taxon>Ostreoidea</taxon>
        <taxon>Ostreidae</taxon>
        <taxon>Magallana</taxon>
    </lineage>
</organism>
<dbReference type="Pfam" id="PF00012">
    <property type="entry name" value="HSP70"/>
    <property type="match status" value="1"/>
</dbReference>
<gene>
    <name evidence="4" type="ORF">CGI_10014931</name>
</gene>
<dbReference type="PANTHER" id="PTHR14187:SF5">
    <property type="entry name" value="HEAT SHOCK 70 KDA PROTEIN 12A"/>
    <property type="match status" value="1"/>
</dbReference>
<comment type="similarity">
    <text evidence="1">Belongs to the heat shock protein 70 family.</text>
</comment>
<evidence type="ECO:0000256" key="1">
    <source>
        <dbReference type="ARBA" id="ARBA00007381"/>
    </source>
</evidence>
<dbReference type="InParanoid" id="K1Q9C0"/>
<evidence type="ECO:0000256" key="3">
    <source>
        <dbReference type="ARBA" id="ARBA00022840"/>
    </source>
</evidence>
<protein>
    <submittedName>
        <fullName evidence="4">Heat shock 70 kDa protein 12B</fullName>
    </submittedName>
</protein>
<dbReference type="PANTHER" id="PTHR14187">
    <property type="entry name" value="ALPHA KINASE/ELONGATION FACTOR 2 KINASE"/>
    <property type="match status" value="1"/>
</dbReference>
<dbReference type="GO" id="GO:0140662">
    <property type="term" value="F:ATP-dependent protein folding chaperone"/>
    <property type="evidence" value="ECO:0007669"/>
    <property type="project" value="InterPro"/>
</dbReference>
<keyword evidence="2" id="KW-0547">Nucleotide-binding</keyword>
<dbReference type="SUPFAM" id="SSF53067">
    <property type="entry name" value="Actin-like ATPase domain"/>
    <property type="match status" value="1"/>
</dbReference>
<dbReference type="InterPro" id="IPR013126">
    <property type="entry name" value="Hsp_70_fam"/>
</dbReference>
<accession>K1Q9C0</accession>
<dbReference type="EMBL" id="JH817182">
    <property type="protein sequence ID" value="EKC27929.1"/>
    <property type="molecule type" value="Genomic_DNA"/>
</dbReference>